<dbReference type="Proteomes" id="UP000831701">
    <property type="component" value="Chromosome 13"/>
</dbReference>
<evidence type="ECO:0000313" key="1">
    <source>
        <dbReference type="EMBL" id="KAI3364487.1"/>
    </source>
</evidence>
<protein>
    <submittedName>
        <fullName evidence="1">Uncharacterized protein</fullName>
    </submittedName>
</protein>
<sequence>CLSLSLTQHALCSFTLIQVKEVTGGLQRHLSSLLPSLSVSSYPSSSDLTSPPNDIGSYSCSTLPSEGRKGCQRAKAPWESNQNSPAVGPKMHINQCNYNPVLHDHTTHIEVPEIPYIGSAESVSFGETLANDPEVQALLKALDRAASSYCGNVGPRTSLWQGAKVPPRFTQMEQLPPASPLRAVVFSSCRSFTEQRTDSAATSPFNKKKSRC</sequence>
<evidence type="ECO:0000313" key="2">
    <source>
        <dbReference type="Proteomes" id="UP000831701"/>
    </source>
</evidence>
<name>A0ACB8W9G4_9TELE</name>
<reference evidence="1" key="1">
    <citation type="submission" date="2022-04" db="EMBL/GenBank/DDBJ databases">
        <title>Jade perch genome.</title>
        <authorList>
            <person name="Chao B."/>
        </authorList>
    </citation>
    <scope>NUCLEOTIDE SEQUENCE</scope>
    <source>
        <strain evidence="1">CB-2022</strain>
    </source>
</reference>
<organism evidence="1 2">
    <name type="scientific">Scortum barcoo</name>
    <name type="common">barcoo grunter</name>
    <dbReference type="NCBI Taxonomy" id="214431"/>
    <lineage>
        <taxon>Eukaryota</taxon>
        <taxon>Metazoa</taxon>
        <taxon>Chordata</taxon>
        <taxon>Craniata</taxon>
        <taxon>Vertebrata</taxon>
        <taxon>Euteleostomi</taxon>
        <taxon>Actinopterygii</taxon>
        <taxon>Neopterygii</taxon>
        <taxon>Teleostei</taxon>
        <taxon>Neoteleostei</taxon>
        <taxon>Acanthomorphata</taxon>
        <taxon>Eupercaria</taxon>
        <taxon>Centrarchiformes</taxon>
        <taxon>Terapontoidei</taxon>
        <taxon>Terapontidae</taxon>
        <taxon>Scortum</taxon>
    </lineage>
</organism>
<accession>A0ACB8W9G4</accession>
<gene>
    <name evidence="1" type="ORF">L3Q82_011276</name>
</gene>
<dbReference type="EMBL" id="CM041543">
    <property type="protein sequence ID" value="KAI3364487.1"/>
    <property type="molecule type" value="Genomic_DNA"/>
</dbReference>
<comment type="caution">
    <text evidence="1">The sequence shown here is derived from an EMBL/GenBank/DDBJ whole genome shotgun (WGS) entry which is preliminary data.</text>
</comment>
<feature type="non-terminal residue" evidence="1">
    <location>
        <position position="1"/>
    </location>
</feature>
<keyword evidence="2" id="KW-1185">Reference proteome</keyword>
<proteinExistence type="predicted"/>